<protein>
    <submittedName>
        <fullName evidence="1">G-D-S-L family lipolytic protein</fullName>
    </submittedName>
</protein>
<evidence type="ECO:0000313" key="1">
    <source>
        <dbReference type="EMBL" id="PJR03002.1"/>
    </source>
</evidence>
<keyword evidence="2" id="KW-1185">Reference proteome</keyword>
<dbReference type="Proteomes" id="UP000231960">
    <property type="component" value="Unassembled WGS sequence"/>
</dbReference>
<dbReference type="EMBL" id="NIPO01000003">
    <property type="protein sequence ID" value="PJR03002.1"/>
    <property type="molecule type" value="Genomic_DNA"/>
</dbReference>
<dbReference type="AlphaFoldDB" id="A0A2M9R2C8"/>
<comment type="caution">
    <text evidence="1">The sequence shown here is derived from an EMBL/GenBank/DDBJ whole genome shotgun (WGS) entry which is preliminary data.</text>
</comment>
<dbReference type="OrthoDB" id="9764164at2"/>
<proteinExistence type="predicted"/>
<accession>A0A2M9R2C8</accession>
<sequence length="525" mass="55664">MKNKFIYLSVLALGLVACEPEFDNELTPDSYSSGEADFTTYVAIGNSLTAGYMDGTMFRSGQQNSFPNLLAQQFSVVGGGEFTQPSYADDVNDLGGLLLGGQPIQGFPTRMAILMTADGSGPVNLAGTSSIEVSDLQQTAYNNMGVPGAKSFHLVAPGYGNIANLATGRANPYFVRHATSPDASVLSDALSMNPTFFTNWIGNNDVLSYATSGGTGVNQEGNIDVTTYGGNDITDPQVFASVYSTLIDGLTANGAKGVVMTIPSVTSIPYFTTVPYNPLTAEQLGGDAVIDMLNAQLGQLKQVLAVFGEGDRLQLFSKTAANPVLIKDETLTDLSQQITAVLLSLPDAGFSQEEATAIGTIFGQARHATADDLFTLTASGVIGQTSLVLPNPFNIMGVTYPLDDMYVLIPAEQAEISTATTQFNQIIRSIAASKNLAVADMNDILNQLVSGIRATDGQIYTADYFSGVGNMNRVLFSLDGVHPNARGYAFVTNEIIKVINRHYKAHLPLVNVAEYPGPKIVTSNN</sequence>
<dbReference type="GO" id="GO:0016788">
    <property type="term" value="F:hydrolase activity, acting on ester bonds"/>
    <property type="evidence" value="ECO:0007669"/>
    <property type="project" value="UniProtKB-ARBA"/>
</dbReference>
<dbReference type="PROSITE" id="PS51257">
    <property type="entry name" value="PROKAR_LIPOPROTEIN"/>
    <property type="match status" value="1"/>
</dbReference>
<evidence type="ECO:0000313" key="2">
    <source>
        <dbReference type="Proteomes" id="UP000231960"/>
    </source>
</evidence>
<name>A0A2M9R2C8_9FLAO</name>
<reference evidence="1 2" key="1">
    <citation type="submission" date="2017-06" db="EMBL/GenBank/DDBJ databases">
        <title>Description of Avrilella dinanensis gen. nov. sp. nov.</title>
        <authorList>
            <person name="Leyer C."/>
            <person name="Sassi M."/>
            <person name="Minet J."/>
            <person name="Kayal S."/>
            <person name="Cattoir V."/>
        </authorList>
    </citation>
    <scope>NUCLEOTIDE SEQUENCE [LARGE SCALE GENOMIC DNA]</scope>
    <source>
        <strain evidence="1 2">UR159</strain>
    </source>
</reference>
<dbReference type="RefSeq" id="WP_100678741.1">
    <property type="nucleotide sequence ID" value="NZ_NIPO01000003.1"/>
</dbReference>
<dbReference type="Gene3D" id="3.40.50.1110">
    <property type="entry name" value="SGNH hydrolase"/>
    <property type="match status" value="2"/>
</dbReference>
<dbReference type="InterPro" id="IPR036514">
    <property type="entry name" value="SGNH_hydro_sf"/>
</dbReference>
<dbReference type="SUPFAM" id="SSF52266">
    <property type="entry name" value="SGNH hydrolase"/>
    <property type="match status" value="2"/>
</dbReference>
<organism evidence="1 2">
    <name type="scientific">Avrilella dinanensis</name>
    <dbReference type="NCBI Taxonomy" id="2008672"/>
    <lineage>
        <taxon>Bacteria</taxon>
        <taxon>Pseudomonadati</taxon>
        <taxon>Bacteroidota</taxon>
        <taxon>Flavobacteriia</taxon>
        <taxon>Flavobacteriales</taxon>
        <taxon>Flavobacteriaceae</taxon>
        <taxon>Avrilella</taxon>
    </lineage>
</organism>
<gene>
    <name evidence="1" type="ORF">CDL10_11080</name>
</gene>